<dbReference type="SFLD" id="SFLDF00027">
    <property type="entry name" value="p-type_atpase"/>
    <property type="match status" value="1"/>
</dbReference>
<comment type="subcellular location">
    <subcellularLocation>
        <location evidence="1">Cell membrane</location>
        <topology evidence="1">Multi-pass membrane protein</topology>
    </subcellularLocation>
</comment>
<feature type="transmembrane region" description="Helical" evidence="15">
    <location>
        <begin position="248"/>
        <end position="270"/>
    </location>
</feature>
<evidence type="ECO:0000256" key="15">
    <source>
        <dbReference type="RuleBase" id="RU362081"/>
    </source>
</evidence>
<dbReference type="SUPFAM" id="SSF81665">
    <property type="entry name" value="Calcium ATPase, transmembrane domain M"/>
    <property type="match status" value="1"/>
</dbReference>
<dbReference type="Pfam" id="PF00702">
    <property type="entry name" value="Hydrolase"/>
    <property type="match status" value="1"/>
</dbReference>
<keyword evidence="4 15" id="KW-1003">Cell membrane</keyword>
<evidence type="ECO:0000256" key="8">
    <source>
        <dbReference type="ARBA" id="ARBA00022741"/>
    </source>
</evidence>
<keyword evidence="18" id="KW-1185">Reference proteome</keyword>
<dbReference type="InterPro" id="IPR018303">
    <property type="entry name" value="ATPase_P-typ_P_site"/>
</dbReference>
<dbReference type="SUPFAM" id="SSF81653">
    <property type="entry name" value="Calcium ATPase, transduction domain A"/>
    <property type="match status" value="1"/>
</dbReference>
<keyword evidence="12 15" id="KW-1133">Transmembrane helix</keyword>
<name>A0ABQ0MY39_9GAMM</name>
<keyword evidence="6 15" id="KW-0812">Transmembrane</keyword>
<protein>
    <submittedName>
        <fullName evidence="17">Copper-translocating P-type ATPase</fullName>
    </submittedName>
</protein>
<dbReference type="InterPro" id="IPR023214">
    <property type="entry name" value="HAD_sf"/>
</dbReference>
<evidence type="ECO:0000256" key="11">
    <source>
        <dbReference type="ARBA" id="ARBA00022967"/>
    </source>
</evidence>
<evidence type="ECO:0000313" key="17">
    <source>
        <dbReference type="EMBL" id="GAW97279.1"/>
    </source>
</evidence>
<dbReference type="PANTHER" id="PTHR43520">
    <property type="entry name" value="ATP7, ISOFORM B"/>
    <property type="match status" value="1"/>
</dbReference>
<dbReference type="InterPro" id="IPR021993">
    <property type="entry name" value="ATPase-cat-bd"/>
</dbReference>
<evidence type="ECO:0000256" key="1">
    <source>
        <dbReference type="ARBA" id="ARBA00004651"/>
    </source>
</evidence>
<dbReference type="Gene3D" id="2.70.150.10">
    <property type="entry name" value="Calcium-transporting ATPase, cytoplasmic transduction domain A"/>
    <property type="match status" value="1"/>
</dbReference>
<evidence type="ECO:0000256" key="12">
    <source>
        <dbReference type="ARBA" id="ARBA00022989"/>
    </source>
</evidence>
<keyword evidence="3" id="KW-0813">Transport</keyword>
<dbReference type="CDD" id="cd00371">
    <property type="entry name" value="HMA"/>
    <property type="match status" value="1"/>
</dbReference>
<keyword evidence="9 15" id="KW-0067">ATP-binding</keyword>
<evidence type="ECO:0000313" key="18">
    <source>
        <dbReference type="Proteomes" id="UP000197068"/>
    </source>
</evidence>
<evidence type="ECO:0000256" key="9">
    <source>
        <dbReference type="ARBA" id="ARBA00022840"/>
    </source>
</evidence>
<dbReference type="InterPro" id="IPR008250">
    <property type="entry name" value="ATPase_P-typ_transduc_dom_A_sf"/>
</dbReference>
<dbReference type="InterPro" id="IPR006121">
    <property type="entry name" value="HMA_dom"/>
</dbReference>
<dbReference type="PROSITE" id="PS01229">
    <property type="entry name" value="COF_2"/>
    <property type="match status" value="1"/>
</dbReference>
<dbReference type="Pfam" id="PF00403">
    <property type="entry name" value="HMA"/>
    <property type="match status" value="1"/>
</dbReference>
<feature type="transmembrane region" description="Helical" evidence="15">
    <location>
        <begin position="215"/>
        <end position="236"/>
    </location>
</feature>
<dbReference type="SFLD" id="SFLDS00003">
    <property type="entry name" value="Haloacid_Dehalogenase"/>
    <property type="match status" value="1"/>
</dbReference>
<dbReference type="EMBL" id="BDQM01000029">
    <property type="protein sequence ID" value="GAW97279.1"/>
    <property type="molecule type" value="Genomic_DNA"/>
</dbReference>
<proteinExistence type="inferred from homology"/>
<feature type="transmembrane region" description="Helical" evidence="15">
    <location>
        <begin position="475"/>
        <end position="495"/>
    </location>
</feature>
<evidence type="ECO:0000256" key="7">
    <source>
        <dbReference type="ARBA" id="ARBA00022723"/>
    </source>
</evidence>
<evidence type="ECO:0000259" key="16">
    <source>
        <dbReference type="PROSITE" id="PS50846"/>
    </source>
</evidence>
<keyword evidence="13" id="KW-0406">Ion transport</keyword>
<dbReference type="SFLD" id="SFLDG00002">
    <property type="entry name" value="C1.7:_P-type_atpase_like"/>
    <property type="match status" value="1"/>
</dbReference>
<evidence type="ECO:0000256" key="2">
    <source>
        <dbReference type="ARBA" id="ARBA00006024"/>
    </source>
</evidence>
<dbReference type="Gene3D" id="3.40.50.1000">
    <property type="entry name" value="HAD superfamily/HAD-like"/>
    <property type="match status" value="1"/>
</dbReference>
<comment type="similarity">
    <text evidence="2 15">Belongs to the cation transport ATPase (P-type) (TC 3.A.3) family. Type IB subfamily.</text>
</comment>
<dbReference type="InterPro" id="IPR044492">
    <property type="entry name" value="P_typ_ATPase_HD_dom"/>
</dbReference>
<gene>
    <name evidence="17" type="ORF">MTCD1_02905</name>
</gene>
<dbReference type="Proteomes" id="UP000197068">
    <property type="component" value="Unassembled WGS sequence"/>
</dbReference>
<dbReference type="InterPro" id="IPR023299">
    <property type="entry name" value="ATPase_P-typ_cyto_dom_N"/>
</dbReference>
<dbReference type="NCBIfam" id="TIGR01512">
    <property type="entry name" value="ATPase-IB2_Cd"/>
    <property type="match status" value="1"/>
</dbReference>
<dbReference type="Pfam" id="PF00122">
    <property type="entry name" value="E1-E2_ATPase"/>
    <property type="match status" value="1"/>
</dbReference>
<feature type="transmembrane region" description="Helical" evidence="15">
    <location>
        <begin position="448"/>
        <end position="469"/>
    </location>
</feature>
<feature type="transmembrane region" description="Helical" evidence="15">
    <location>
        <begin position="276"/>
        <end position="294"/>
    </location>
</feature>
<dbReference type="Gene3D" id="3.30.70.100">
    <property type="match status" value="1"/>
</dbReference>
<accession>A0ABQ0MY39</accession>
<comment type="caution">
    <text evidence="17">The sequence shown here is derived from an EMBL/GenBank/DDBJ whole genome shotgun (WGS) entry which is preliminary data.</text>
</comment>
<evidence type="ECO:0000256" key="10">
    <source>
        <dbReference type="ARBA" id="ARBA00022842"/>
    </source>
</evidence>
<feature type="domain" description="HMA" evidence="16">
    <location>
        <begin position="95"/>
        <end position="161"/>
    </location>
</feature>
<dbReference type="Pfam" id="PF12156">
    <property type="entry name" value="ATPase-cat_bd"/>
    <property type="match status" value="1"/>
</dbReference>
<evidence type="ECO:0000256" key="3">
    <source>
        <dbReference type="ARBA" id="ARBA00022448"/>
    </source>
</evidence>
<evidence type="ECO:0000256" key="6">
    <source>
        <dbReference type="ARBA" id="ARBA00022692"/>
    </source>
</evidence>
<evidence type="ECO:0000256" key="5">
    <source>
        <dbReference type="ARBA" id="ARBA00022553"/>
    </source>
</evidence>
<dbReference type="Gene3D" id="3.40.1110.10">
    <property type="entry name" value="Calcium-transporting ATPase, cytoplasmic domain N"/>
    <property type="match status" value="1"/>
</dbReference>
<dbReference type="InterPro" id="IPR023298">
    <property type="entry name" value="ATPase_P-typ_TM_dom_sf"/>
</dbReference>
<dbReference type="CDD" id="cd02079">
    <property type="entry name" value="P-type_ATPase_HM"/>
    <property type="match status" value="1"/>
</dbReference>
<dbReference type="InterPro" id="IPR036412">
    <property type="entry name" value="HAD-like_sf"/>
</dbReference>
<evidence type="ECO:0000256" key="13">
    <source>
        <dbReference type="ARBA" id="ARBA00023065"/>
    </source>
</evidence>
<dbReference type="InterPro" id="IPR036163">
    <property type="entry name" value="HMA_dom_sf"/>
</dbReference>
<keyword evidence="5" id="KW-0597">Phosphoprotein</keyword>
<dbReference type="SUPFAM" id="SSF56784">
    <property type="entry name" value="HAD-like"/>
    <property type="match status" value="1"/>
</dbReference>
<organism evidence="17 18">
    <name type="scientific">Colwellia marinimaniae</name>
    <dbReference type="NCBI Taxonomy" id="1513592"/>
    <lineage>
        <taxon>Bacteria</taxon>
        <taxon>Pseudomonadati</taxon>
        <taxon>Pseudomonadota</taxon>
        <taxon>Gammaproteobacteria</taxon>
        <taxon>Alteromonadales</taxon>
        <taxon>Colwelliaceae</taxon>
        <taxon>Colwellia</taxon>
    </lineage>
</organism>
<dbReference type="PROSITE" id="PS00154">
    <property type="entry name" value="ATPASE_E1_E2"/>
    <property type="match status" value="1"/>
</dbReference>
<evidence type="ECO:0000256" key="14">
    <source>
        <dbReference type="ARBA" id="ARBA00023136"/>
    </source>
</evidence>
<dbReference type="SUPFAM" id="SSF55008">
    <property type="entry name" value="HMA, heavy metal-associated domain"/>
    <property type="match status" value="1"/>
</dbReference>
<keyword evidence="8 15" id="KW-0547">Nucleotide-binding</keyword>
<dbReference type="RefSeq" id="WP_057181309.1">
    <property type="nucleotide sequence ID" value="NZ_BDQM01000029.1"/>
</dbReference>
<keyword evidence="14 15" id="KW-0472">Membrane</keyword>
<dbReference type="PROSITE" id="PS50846">
    <property type="entry name" value="HMA_2"/>
    <property type="match status" value="1"/>
</dbReference>
<keyword evidence="10" id="KW-0460">Magnesium</keyword>
<feature type="transmembrane region" description="Helical" evidence="15">
    <location>
        <begin position="183"/>
        <end position="203"/>
    </location>
</feature>
<evidence type="ECO:0000256" key="4">
    <source>
        <dbReference type="ARBA" id="ARBA00022475"/>
    </source>
</evidence>
<feature type="transmembrane region" description="Helical" evidence="15">
    <location>
        <begin position="785"/>
        <end position="804"/>
    </location>
</feature>
<dbReference type="NCBIfam" id="TIGR01494">
    <property type="entry name" value="ATPase_P-type"/>
    <property type="match status" value="1"/>
</dbReference>
<dbReference type="InterPro" id="IPR059000">
    <property type="entry name" value="ATPase_P-type_domA"/>
</dbReference>
<dbReference type="InterPro" id="IPR001757">
    <property type="entry name" value="P_typ_ATPase"/>
</dbReference>
<keyword evidence="7 15" id="KW-0479">Metal-binding</keyword>
<sequence>MTSQCFHCNEEIPSGIKLFVTINNTAKIMCCVGCQAVAQTIVDNGLTQYYAVRTEPAHKSQALVPEQLQKHKLLDEAVLQSEFVFQGDSQDKESKEAILSIDGMSCAACAWLIEMKLGKLPGLLSINVNATTQRATVKWRDSAIKLSAILLAIDNVGYQALPFKANDAELSNNKQSKDFIKRLGISGILMMQIMMISFGLYFGAFTDMTEHNKVYFRWVNFILATPIIFYAAWPFYIGAIKALKAKRLSMDVPVSIAIILAYFASAWATITQQGEVYFESVAMFTFLLLIGKFLEFRARAHAAQVSANLLKLMPMTATKVLSLNDNKLSDNVDLDTPSKETHHKEVLVAAKQLLKGDIVIIKPGEVVPADGVITSGVSQLNEAMLSGEQLPISKTINDRVFAGTLNGDGNITVQVQQATSQSFLSQLIRLSEQSQAHKPKIAQLSDKIAQYFIALILLTSIATAIYWQQHLPEEAFWITLSVLVATCPCALSLATPTGLTCATTRLNRAGIMIKGGHVMETMPKINCFAFDKTGTLTTGEFTIHLVELIDNDASITGSNYSQAQVLAIAAALEAHSEHPIAKPFAEHRDYSLTAKQVKVHSGQGVSGIIDNIDYAIGKRSWLEKNAVLDHSHTPSFNGTRCLLMANKKIIAAFYLIDKVRDEAFATISSLNKDNKTLLLSGDGQLACDNLAQTLPLNIVLGGLSAQDKMQQIKYAQEQGFNVAMIGDGVNDSPVFGAAHISIAMGCGADITKSGADVILLNNKLSSINTLIEVSRRTRRIIFQNYLWAFGYNAMVLPLAVAGYITPYMAVIGMSASSILVISNSLRILKQ</sequence>
<dbReference type="PRINTS" id="PR00943">
    <property type="entry name" value="CUATPASE"/>
</dbReference>
<reference evidence="17 18" key="1">
    <citation type="submission" date="2017-06" db="EMBL/GenBank/DDBJ databases">
        <title>Whole Genome Sequences of Colwellia marinimaniae MTCD1.</title>
        <authorList>
            <person name="Kusumoto H."/>
            <person name="Inoue M."/>
            <person name="Tanikawa K."/>
            <person name="Maeji H."/>
            <person name="Cameron J.H."/>
            <person name="Bartlett D.H."/>
        </authorList>
    </citation>
    <scope>NUCLEOTIDE SEQUENCE [LARGE SCALE GENOMIC DNA]</scope>
    <source>
        <strain evidence="17 18">MTCD1</strain>
    </source>
</reference>
<keyword evidence="11" id="KW-1278">Translocase</keyword>
<dbReference type="NCBIfam" id="TIGR01525">
    <property type="entry name" value="ATPase-IB_hvy"/>
    <property type="match status" value="1"/>
</dbReference>
<dbReference type="InterPro" id="IPR027256">
    <property type="entry name" value="P-typ_ATPase_IB"/>
</dbReference>
<dbReference type="PRINTS" id="PR00119">
    <property type="entry name" value="CATATPASE"/>
</dbReference>
<dbReference type="PANTHER" id="PTHR43520:SF5">
    <property type="entry name" value="CATION-TRANSPORTING P-TYPE ATPASE-RELATED"/>
    <property type="match status" value="1"/>
</dbReference>